<dbReference type="Proteomes" id="UP000322530">
    <property type="component" value="Unassembled WGS sequence"/>
</dbReference>
<dbReference type="SMART" id="SM00320">
    <property type="entry name" value="WD40"/>
    <property type="match status" value="6"/>
</dbReference>
<evidence type="ECO:0000256" key="1">
    <source>
        <dbReference type="ARBA" id="ARBA00022574"/>
    </source>
</evidence>
<dbReference type="InterPro" id="IPR015943">
    <property type="entry name" value="WD40/YVTN_repeat-like_dom_sf"/>
</dbReference>
<keyword evidence="2" id="KW-0677">Repeat</keyword>
<dbReference type="AlphaFoldDB" id="A0A5A5T752"/>
<dbReference type="SUPFAM" id="SSF50998">
    <property type="entry name" value="Quinoprotein alcohol dehydrogenase-like"/>
    <property type="match status" value="1"/>
</dbReference>
<protein>
    <submittedName>
        <fullName evidence="4">Uncharacterized protein</fullName>
    </submittedName>
</protein>
<name>A0A5A5T752_9CHLR</name>
<dbReference type="PANTHER" id="PTHR19848">
    <property type="entry name" value="WD40 REPEAT PROTEIN"/>
    <property type="match status" value="1"/>
</dbReference>
<dbReference type="InterPro" id="IPR001680">
    <property type="entry name" value="WD40_rpt"/>
</dbReference>
<comment type="caution">
    <text evidence="4">The sequence shown here is derived from an EMBL/GenBank/DDBJ whole genome shotgun (WGS) entry which is preliminary data.</text>
</comment>
<dbReference type="PROSITE" id="PS51318">
    <property type="entry name" value="TAT"/>
    <property type="match status" value="1"/>
</dbReference>
<dbReference type="Pfam" id="PF07676">
    <property type="entry name" value="PD40"/>
    <property type="match status" value="1"/>
</dbReference>
<reference evidence="4 5" key="1">
    <citation type="submission" date="2019-01" db="EMBL/GenBank/DDBJ databases">
        <title>Draft genome sequence of Dictyobacter sp. Uno17.</title>
        <authorList>
            <person name="Wang C.M."/>
            <person name="Zheng Y."/>
            <person name="Sakai Y."/>
            <person name="Abe K."/>
            <person name="Yokota A."/>
            <person name="Yabe S."/>
        </authorList>
    </citation>
    <scope>NUCLEOTIDE SEQUENCE [LARGE SCALE GENOMIC DNA]</scope>
    <source>
        <strain evidence="4 5">Uno17</strain>
    </source>
</reference>
<proteinExistence type="predicted"/>
<dbReference type="RefSeq" id="WP_172631842.1">
    <property type="nucleotide sequence ID" value="NZ_BIXY01000007.1"/>
</dbReference>
<sequence>MNKTINNSKNILSSQLSRRSVIIAGLAGIALATTGLSENVSRVAATQIAQPPAGKTLLVRSDIHPSVPVTWLSNGHQIASGGKTSSIDIWDATTGARSSSINYSSINNSPFAVSPDGKHLVTANNSTASGTTPPPIATVWNTATGQRVLNFKNPPVVNPLAAALDIAWSPDGKYVAAVYLNVVYVWEASTGKILHTLNPNGNISRVAWSHTSRYIVAGHDALGSGIINPQIYTWNSDTGALLYKKNGWATAISISPDDHFFAHADNNTVKIRSLQSGAIHTTLPAVVNNQVVAVGWSPDGTRLAYSGGSTQSVMFDGYVNVSVLATGKTLHYTGQKMAVMHLSWSPDSTRIASVSLDQVVNVWQAR</sequence>
<keyword evidence="5" id="KW-1185">Reference proteome</keyword>
<dbReference type="InterPro" id="IPR006311">
    <property type="entry name" value="TAT_signal"/>
</dbReference>
<organism evidence="4 5">
    <name type="scientific">Dictyobacter arantiisoli</name>
    <dbReference type="NCBI Taxonomy" id="2014874"/>
    <lineage>
        <taxon>Bacteria</taxon>
        <taxon>Bacillati</taxon>
        <taxon>Chloroflexota</taxon>
        <taxon>Ktedonobacteria</taxon>
        <taxon>Ktedonobacterales</taxon>
        <taxon>Dictyobacteraceae</taxon>
        <taxon>Dictyobacter</taxon>
    </lineage>
</organism>
<dbReference type="InterPro" id="IPR011047">
    <property type="entry name" value="Quinoprotein_ADH-like_sf"/>
</dbReference>
<keyword evidence="1 3" id="KW-0853">WD repeat</keyword>
<accession>A0A5A5T752</accession>
<feature type="repeat" description="WD" evidence="3">
    <location>
        <begin position="332"/>
        <end position="366"/>
    </location>
</feature>
<dbReference type="Gene3D" id="2.130.10.10">
    <property type="entry name" value="YVTN repeat-like/Quinoprotein amine dehydrogenase"/>
    <property type="match status" value="2"/>
</dbReference>
<dbReference type="InterPro" id="IPR011659">
    <property type="entry name" value="WD40"/>
</dbReference>
<evidence type="ECO:0000256" key="2">
    <source>
        <dbReference type="ARBA" id="ARBA00022737"/>
    </source>
</evidence>
<evidence type="ECO:0000313" key="4">
    <source>
        <dbReference type="EMBL" id="GCF07208.1"/>
    </source>
</evidence>
<evidence type="ECO:0000256" key="3">
    <source>
        <dbReference type="PROSITE-ProRule" id="PRU00221"/>
    </source>
</evidence>
<dbReference type="PANTHER" id="PTHR19848:SF8">
    <property type="entry name" value="F-BOX AND WD REPEAT DOMAIN CONTAINING 7"/>
    <property type="match status" value="1"/>
</dbReference>
<dbReference type="PROSITE" id="PS50082">
    <property type="entry name" value="WD_REPEATS_2"/>
    <property type="match status" value="2"/>
</dbReference>
<dbReference type="EMBL" id="BIXY01000007">
    <property type="protein sequence ID" value="GCF07208.1"/>
    <property type="molecule type" value="Genomic_DNA"/>
</dbReference>
<evidence type="ECO:0000313" key="5">
    <source>
        <dbReference type="Proteomes" id="UP000322530"/>
    </source>
</evidence>
<dbReference type="PROSITE" id="PS50294">
    <property type="entry name" value="WD_REPEATS_REGION"/>
    <property type="match status" value="1"/>
</dbReference>
<feature type="repeat" description="WD" evidence="3">
    <location>
        <begin position="69"/>
        <end position="100"/>
    </location>
</feature>
<gene>
    <name evidence="4" type="ORF">KDI_07720</name>
</gene>
<dbReference type="Pfam" id="PF00400">
    <property type="entry name" value="WD40"/>
    <property type="match status" value="2"/>
</dbReference>